<dbReference type="KEGG" id="age:AA314_08363"/>
<sequence length="150" mass="16726">MSAIIMFDDSCWPLLLLRVTGPMTDKQFGEFLAQSTTYVERGERYVSIFDIAQAGLPSPTQRQMQVEWIRKYDAQLRERVLGNANIITSAPLRLALSLIFHLKPLPMPYAAVPDMDSALRFVIGKLEEAGLGEDAARIRRQFGVGGVRAG</sequence>
<evidence type="ECO:0000313" key="2">
    <source>
        <dbReference type="EMBL" id="REG31961.1"/>
    </source>
</evidence>
<dbReference type="Proteomes" id="UP000035579">
    <property type="component" value="Chromosome"/>
</dbReference>
<dbReference type="EMBL" id="CP011509">
    <property type="protein sequence ID" value="AKJ06737.1"/>
    <property type="molecule type" value="Genomic_DNA"/>
</dbReference>
<reference evidence="2 4" key="2">
    <citation type="submission" date="2018-08" db="EMBL/GenBank/DDBJ databases">
        <title>Genomic Encyclopedia of Archaeal and Bacterial Type Strains, Phase II (KMG-II): from individual species to whole genera.</title>
        <authorList>
            <person name="Goeker M."/>
        </authorList>
    </citation>
    <scope>NUCLEOTIDE SEQUENCE [LARGE SCALE GENOMIC DNA]</scope>
    <source>
        <strain evidence="2 4">DSM 2261</strain>
    </source>
</reference>
<evidence type="ECO:0000313" key="1">
    <source>
        <dbReference type="EMBL" id="AKJ06737.1"/>
    </source>
</evidence>
<gene>
    <name evidence="1" type="ORF">AA314_08363</name>
    <name evidence="2" type="ORF">ATI61_105288</name>
</gene>
<organism evidence="1 3">
    <name type="scientific">Archangium gephyra</name>
    <dbReference type="NCBI Taxonomy" id="48"/>
    <lineage>
        <taxon>Bacteria</taxon>
        <taxon>Pseudomonadati</taxon>
        <taxon>Myxococcota</taxon>
        <taxon>Myxococcia</taxon>
        <taxon>Myxococcales</taxon>
        <taxon>Cystobacterineae</taxon>
        <taxon>Archangiaceae</taxon>
        <taxon>Archangium</taxon>
    </lineage>
</organism>
<evidence type="ECO:0000313" key="3">
    <source>
        <dbReference type="Proteomes" id="UP000035579"/>
    </source>
</evidence>
<proteinExistence type="predicted"/>
<evidence type="ECO:0008006" key="5">
    <source>
        <dbReference type="Google" id="ProtNLM"/>
    </source>
</evidence>
<dbReference type="EMBL" id="QUMU01000005">
    <property type="protein sequence ID" value="REG31961.1"/>
    <property type="molecule type" value="Genomic_DNA"/>
</dbReference>
<keyword evidence="4" id="KW-1185">Reference proteome</keyword>
<dbReference type="AlphaFoldDB" id="A0AAC8THY9"/>
<evidence type="ECO:0000313" key="4">
    <source>
        <dbReference type="Proteomes" id="UP000256345"/>
    </source>
</evidence>
<accession>A0AAC8THY9</accession>
<protein>
    <recommendedName>
        <fullName evidence="5">STAS/SEC14 domain-containing protein</fullName>
    </recommendedName>
</protein>
<name>A0AAC8THY9_9BACT</name>
<dbReference type="Proteomes" id="UP000256345">
    <property type="component" value="Unassembled WGS sequence"/>
</dbReference>
<dbReference type="RefSeq" id="WP_047859948.1">
    <property type="nucleotide sequence ID" value="NZ_CP011509.1"/>
</dbReference>
<reference evidence="1 3" key="1">
    <citation type="submission" date="2015-05" db="EMBL/GenBank/DDBJ databases">
        <title>Genome assembly of Archangium gephyra DSM 2261.</title>
        <authorList>
            <person name="Sharma G."/>
            <person name="Subramanian S."/>
        </authorList>
    </citation>
    <scope>NUCLEOTIDE SEQUENCE [LARGE SCALE GENOMIC DNA]</scope>
    <source>
        <strain evidence="1 3">DSM 2261</strain>
    </source>
</reference>